<proteinExistence type="predicted"/>
<accession>A0A6G9AX63</accession>
<protein>
    <submittedName>
        <fullName evidence="1">Uncharacterized protein</fullName>
    </submittedName>
</protein>
<evidence type="ECO:0000313" key="2">
    <source>
        <dbReference type="Proteomes" id="UP000501802"/>
    </source>
</evidence>
<organism evidence="1 2">
    <name type="scientific">Spirosoma aureum</name>
    <dbReference type="NCBI Taxonomy" id="2692134"/>
    <lineage>
        <taxon>Bacteria</taxon>
        <taxon>Pseudomonadati</taxon>
        <taxon>Bacteroidota</taxon>
        <taxon>Cytophagia</taxon>
        <taxon>Cytophagales</taxon>
        <taxon>Cytophagaceae</taxon>
        <taxon>Spirosoma</taxon>
    </lineage>
</organism>
<dbReference type="AlphaFoldDB" id="A0A6G9AX63"/>
<keyword evidence="2" id="KW-1185">Reference proteome</keyword>
<dbReference type="EMBL" id="CP050063">
    <property type="protein sequence ID" value="QIP16936.1"/>
    <property type="molecule type" value="Genomic_DNA"/>
</dbReference>
<dbReference type="KEGG" id="spib:G8759_32020"/>
<gene>
    <name evidence="1" type="ORF">G8759_32020</name>
</gene>
<dbReference type="Proteomes" id="UP000501802">
    <property type="component" value="Chromosome"/>
</dbReference>
<evidence type="ECO:0000313" key="1">
    <source>
        <dbReference type="EMBL" id="QIP16936.1"/>
    </source>
</evidence>
<sequence length="86" mass="10012">MLWKKYCKNRRLRRQIERLTEAERQAILAKSPLEAGWFQGAGYHVFLKAEPDFNKAYVQGLGGVSQQAAEDWIIQQYLLTNVDLKD</sequence>
<reference evidence="1 2" key="1">
    <citation type="submission" date="2020-03" db="EMBL/GenBank/DDBJ databases">
        <authorList>
            <person name="Kim M.K."/>
        </authorList>
    </citation>
    <scope>NUCLEOTIDE SEQUENCE [LARGE SCALE GENOMIC DNA]</scope>
    <source>
        <strain evidence="1 2">BT328</strain>
    </source>
</reference>
<name>A0A6G9AX63_9BACT</name>
<dbReference type="RefSeq" id="WP_167217303.1">
    <property type="nucleotide sequence ID" value="NZ_CP050063.1"/>
</dbReference>